<proteinExistence type="predicted"/>
<keyword evidence="2 4" id="KW-0472">Membrane</keyword>
<dbReference type="Proteomes" id="UP001168380">
    <property type="component" value="Unassembled WGS sequence"/>
</dbReference>
<dbReference type="InterPro" id="IPR006664">
    <property type="entry name" value="OMP_bac"/>
</dbReference>
<feature type="chain" id="PRO_5046156085" evidence="6">
    <location>
        <begin position="22"/>
        <end position="220"/>
    </location>
</feature>
<protein>
    <submittedName>
        <fullName evidence="8">OmpA family protein</fullName>
    </submittedName>
</protein>
<evidence type="ECO:0000259" key="7">
    <source>
        <dbReference type="PROSITE" id="PS51123"/>
    </source>
</evidence>
<dbReference type="PROSITE" id="PS51123">
    <property type="entry name" value="OMPA_2"/>
    <property type="match status" value="1"/>
</dbReference>
<evidence type="ECO:0000256" key="2">
    <source>
        <dbReference type="ARBA" id="ARBA00023136"/>
    </source>
</evidence>
<keyword evidence="6" id="KW-0732">Signal</keyword>
<dbReference type="PROSITE" id="PS51257">
    <property type="entry name" value="PROKAR_LIPOPROTEIN"/>
    <property type="match status" value="1"/>
</dbReference>
<evidence type="ECO:0000256" key="1">
    <source>
        <dbReference type="ARBA" id="ARBA00004442"/>
    </source>
</evidence>
<name>A0ABT8THT3_9GAMM</name>
<dbReference type="PRINTS" id="PR01021">
    <property type="entry name" value="OMPADOMAIN"/>
</dbReference>
<dbReference type="RefSeq" id="WP_302714584.1">
    <property type="nucleotide sequence ID" value="NZ_JAULRT010000062.1"/>
</dbReference>
<reference evidence="8" key="1">
    <citation type="submission" date="2023-07" db="EMBL/GenBank/DDBJ databases">
        <title>Gilvimarinus algae sp. nov., isolated from the surface of Kelp.</title>
        <authorList>
            <person name="Sun Y.Y."/>
            <person name="Gong Y."/>
            <person name="Du Z.J."/>
        </authorList>
    </citation>
    <scope>NUCLEOTIDE SEQUENCE</scope>
    <source>
        <strain evidence="8">SDUM040014</strain>
    </source>
</reference>
<evidence type="ECO:0000256" key="6">
    <source>
        <dbReference type="SAM" id="SignalP"/>
    </source>
</evidence>
<comment type="caution">
    <text evidence="8">The sequence shown here is derived from an EMBL/GenBank/DDBJ whole genome shotgun (WGS) entry which is preliminary data.</text>
</comment>
<dbReference type="EMBL" id="JAULRT010000062">
    <property type="protein sequence ID" value="MDO3383659.1"/>
    <property type="molecule type" value="Genomic_DNA"/>
</dbReference>
<dbReference type="CDD" id="cd07185">
    <property type="entry name" value="OmpA_C-like"/>
    <property type="match status" value="1"/>
</dbReference>
<dbReference type="InterPro" id="IPR006665">
    <property type="entry name" value="OmpA-like"/>
</dbReference>
<feature type="compositionally biased region" description="Basic and acidic residues" evidence="5">
    <location>
        <begin position="63"/>
        <end position="77"/>
    </location>
</feature>
<dbReference type="SUPFAM" id="SSF103088">
    <property type="entry name" value="OmpA-like"/>
    <property type="match status" value="1"/>
</dbReference>
<gene>
    <name evidence="8" type="ORF">QWI16_15865</name>
</gene>
<feature type="region of interest" description="Disordered" evidence="5">
    <location>
        <begin position="180"/>
        <end position="220"/>
    </location>
</feature>
<organism evidence="8 9">
    <name type="scientific">Gilvimarinus algae</name>
    <dbReference type="NCBI Taxonomy" id="3058037"/>
    <lineage>
        <taxon>Bacteria</taxon>
        <taxon>Pseudomonadati</taxon>
        <taxon>Pseudomonadota</taxon>
        <taxon>Gammaproteobacteria</taxon>
        <taxon>Cellvibrionales</taxon>
        <taxon>Cellvibrionaceae</taxon>
        <taxon>Gilvimarinus</taxon>
    </lineage>
</organism>
<feature type="domain" description="OmpA-like" evidence="7">
    <location>
        <begin position="93"/>
        <end position="212"/>
    </location>
</feature>
<evidence type="ECO:0000313" key="8">
    <source>
        <dbReference type="EMBL" id="MDO3383659.1"/>
    </source>
</evidence>
<evidence type="ECO:0000256" key="4">
    <source>
        <dbReference type="PROSITE-ProRule" id="PRU00473"/>
    </source>
</evidence>
<keyword evidence="9" id="KW-1185">Reference proteome</keyword>
<evidence type="ECO:0000256" key="5">
    <source>
        <dbReference type="SAM" id="MobiDB-lite"/>
    </source>
</evidence>
<dbReference type="Gene3D" id="3.30.1330.60">
    <property type="entry name" value="OmpA-like domain"/>
    <property type="match status" value="1"/>
</dbReference>
<dbReference type="PANTHER" id="PTHR30329">
    <property type="entry name" value="STATOR ELEMENT OF FLAGELLAR MOTOR COMPLEX"/>
    <property type="match status" value="1"/>
</dbReference>
<dbReference type="InterPro" id="IPR050330">
    <property type="entry name" value="Bact_OuterMem_StrucFunc"/>
</dbReference>
<evidence type="ECO:0000313" key="9">
    <source>
        <dbReference type="Proteomes" id="UP001168380"/>
    </source>
</evidence>
<dbReference type="PANTHER" id="PTHR30329:SF21">
    <property type="entry name" value="LIPOPROTEIN YIAD-RELATED"/>
    <property type="match status" value="1"/>
</dbReference>
<dbReference type="Pfam" id="PF00691">
    <property type="entry name" value="OmpA"/>
    <property type="match status" value="1"/>
</dbReference>
<feature type="region of interest" description="Disordered" evidence="5">
    <location>
        <begin position="50"/>
        <end position="85"/>
    </location>
</feature>
<comment type="subcellular location">
    <subcellularLocation>
        <location evidence="1">Cell outer membrane</location>
    </subcellularLocation>
</comment>
<accession>A0ABT8THT3</accession>
<dbReference type="InterPro" id="IPR036737">
    <property type="entry name" value="OmpA-like_sf"/>
</dbReference>
<sequence>MKKTSSMGMAVYTFVSALTLAACSSTDTAQTAEQDSSDYELVNMRTEKDVRNVNAAQGGNYSVKKDTDQQAKAEPAKPRVTPVDEQDNSAMAEAQKHFPVKESVHFAFDSAKLTPSAKVKLLGLIDDAEEHQGISLQASVDGYADATGPAAYNDTLSQKRAQSVVQYLKEQGVQVMEWQVEGHGEDNPVASNDTENGREENRRVEVNFAQVGERAEYSAR</sequence>
<feature type="signal peptide" evidence="6">
    <location>
        <begin position="1"/>
        <end position="21"/>
    </location>
</feature>
<feature type="compositionally biased region" description="Basic and acidic residues" evidence="5">
    <location>
        <begin position="195"/>
        <end position="205"/>
    </location>
</feature>
<evidence type="ECO:0000256" key="3">
    <source>
        <dbReference type="ARBA" id="ARBA00023237"/>
    </source>
</evidence>
<keyword evidence="3" id="KW-0998">Cell outer membrane</keyword>